<dbReference type="InterPro" id="IPR035965">
    <property type="entry name" value="PAS-like_dom_sf"/>
</dbReference>
<dbReference type="PROSITE" id="PS50113">
    <property type="entry name" value="PAC"/>
    <property type="match status" value="1"/>
</dbReference>
<feature type="domain" description="PAC" evidence="1">
    <location>
        <begin position="14"/>
        <end position="66"/>
    </location>
</feature>
<feature type="non-terminal residue" evidence="2">
    <location>
        <position position="1"/>
    </location>
</feature>
<dbReference type="RefSeq" id="WP_336559330.1">
    <property type="nucleotide sequence ID" value="NZ_JBBAYM010000689.1"/>
</dbReference>
<dbReference type="Proteomes" id="UP001365781">
    <property type="component" value="Unassembled WGS sequence"/>
</dbReference>
<dbReference type="InterPro" id="IPR001610">
    <property type="entry name" value="PAC"/>
</dbReference>
<protein>
    <submittedName>
        <fullName evidence="2">PAS domain S-box protein</fullName>
    </submittedName>
</protein>
<dbReference type="InterPro" id="IPR000014">
    <property type="entry name" value="PAS"/>
</dbReference>
<dbReference type="InterPro" id="IPR000700">
    <property type="entry name" value="PAS-assoc_C"/>
</dbReference>
<dbReference type="Gene3D" id="3.30.450.20">
    <property type="entry name" value="PAS domain"/>
    <property type="match status" value="1"/>
</dbReference>
<sequence length="82" mass="9600">RYKHLLINNKVDSFKREKRFIDKNGLIVWTYIAVSAVRSENGALLYYVVQIEDITDRILANKKLEKTLSELEKIMDSSLDII</sequence>
<comment type="caution">
    <text evidence="2">The sequence shown here is derived from an EMBL/GenBank/DDBJ whole genome shotgun (WGS) entry which is preliminary data.</text>
</comment>
<evidence type="ECO:0000313" key="3">
    <source>
        <dbReference type="Proteomes" id="UP001365781"/>
    </source>
</evidence>
<accession>A0ABU8GWC4</accession>
<dbReference type="NCBIfam" id="TIGR00229">
    <property type="entry name" value="sensory_box"/>
    <property type="match status" value="1"/>
</dbReference>
<gene>
    <name evidence="2" type="ORF">WB403_51250</name>
</gene>
<dbReference type="SMART" id="SM00086">
    <property type="entry name" value="PAC"/>
    <property type="match status" value="1"/>
</dbReference>
<organism evidence="2 3">
    <name type="scientific">Streptomyces brasiliscabiei</name>
    <dbReference type="NCBI Taxonomy" id="2736302"/>
    <lineage>
        <taxon>Bacteria</taxon>
        <taxon>Bacillati</taxon>
        <taxon>Actinomycetota</taxon>
        <taxon>Actinomycetes</taxon>
        <taxon>Kitasatosporales</taxon>
        <taxon>Streptomycetaceae</taxon>
        <taxon>Streptomyces</taxon>
    </lineage>
</organism>
<dbReference type="SUPFAM" id="SSF55785">
    <property type="entry name" value="PYP-like sensor domain (PAS domain)"/>
    <property type="match status" value="1"/>
</dbReference>
<evidence type="ECO:0000313" key="2">
    <source>
        <dbReference type="EMBL" id="MEI5617491.1"/>
    </source>
</evidence>
<proteinExistence type="predicted"/>
<name>A0ABU8GWC4_9ACTN</name>
<reference evidence="2 3" key="1">
    <citation type="submission" date="2024-03" db="EMBL/GenBank/DDBJ databases">
        <title>First Report of Pectobacterium brasiliscabiei causing potato scab in china.</title>
        <authorList>
            <person name="Handique U."/>
        </authorList>
    </citation>
    <scope>NUCLEOTIDE SEQUENCE [LARGE SCALE GENOMIC DNA]</scope>
    <source>
        <strain evidence="2 3">ZRIMU1503</strain>
    </source>
</reference>
<dbReference type="EMBL" id="JBBAYM010000689">
    <property type="protein sequence ID" value="MEI5617491.1"/>
    <property type="molecule type" value="Genomic_DNA"/>
</dbReference>
<keyword evidence="3" id="KW-1185">Reference proteome</keyword>
<feature type="non-terminal residue" evidence="2">
    <location>
        <position position="82"/>
    </location>
</feature>
<evidence type="ECO:0000259" key="1">
    <source>
        <dbReference type="PROSITE" id="PS50113"/>
    </source>
</evidence>